<keyword evidence="3" id="KW-0489">Methyltransferase</keyword>
<evidence type="ECO:0000256" key="4">
    <source>
        <dbReference type="ARBA" id="ARBA00022679"/>
    </source>
</evidence>
<dbReference type="Gene3D" id="3.90.220.20">
    <property type="entry name" value="DNA methylase specificity domains"/>
    <property type="match status" value="2"/>
</dbReference>
<evidence type="ECO:0000256" key="3">
    <source>
        <dbReference type="ARBA" id="ARBA00022603"/>
    </source>
</evidence>
<proteinExistence type="inferred from homology"/>
<dbReference type="InterPro" id="IPR051537">
    <property type="entry name" value="DNA_Adenine_Mtase"/>
</dbReference>
<dbReference type="Gene3D" id="3.40.50.150">
    <property type="entry name" value="Vaccinia Virus protein VP39"/>
    <property type="match status" value="1"/>
</dbReference>
<dbReference type="InterPro" id="IPR000055">
    <property type="entry name" value="Restrct_endonuc_typeI_TRD"/>
</dbReference>
<evidence type="ECO:0000256" key="1">
    <source>
        <dbReference type="ARBA" id="ARBA00010923"/>
    </source>
</evidence>
<dbReference type="InterPro" id="IPR003356">
    <property type="entry name" value="DNA_methylase_A-5"/>
</dbReference>
<dbReference type="AlphaFoldDB" id="A0A6C0ECG4"/>
<evidence type="ECO:0000259" key="10">
    <source>
        <dbReference type="Pfam" id="PF01420"/>
    </source>
</evidence>
<feature type="compositionally biased region" description="Basic residues" evidence="9">
    <location>
        <begin position="833"/>
        <end position="846"/>
    </location>
</feature>
<dbReference type="PRINTS" id="PR00507">
    <property type="entry name" value="N12N6MTFRASE"/>
</dbReference>
<name>A0A6C0ECG4_9ZZZZ</name>
<evidence type="ECO:0000256" key="5">
    <source>
        <dbReference type="ARBA" id="ARBA00022691"/>
    </source>
</evidence>
<dbReference type="Pfam" id="PF01420">
    <property type="entry name" value="Methylase_S"/>
    <property type="match status" value="2"/>
</dbReference>
<evidence type="ECO:0000256" key="9">
    <source>
        <dbReference type="SAM" id="MobiDB-lite"/>
    </source>
</evidence>
<dbReference type="PANTHER" id="PTHR42933">
    <property type="entry name" value="SLR6095 PROTEIN"/>
    <property type="match status" value="1"/>
</dbReference>
<feature type="region of interest" description="Disordered" evidence="9">
    <location>
        <begin position="758"/>
        <end position="846"/>
    </location>
</feature>
<accession>A0A6C0ECG4</accession>
<dbReference type="GO" id="GO:0009307">
    <property type="term" value="P:DNA restriction-modification system"/>
    <property type="evidence" value="ECO:0007669"/>
    <property type="project" value="UniProtKB-KW"/>
</dbReference>
<keyword evidence="7" id="KW-0238">DNA-binding</keyword>
<keyword evidence="5" id="KW-0949">S-adenosyl-L-methionine</keyword>
<dbReference type="EC" id="2.1.1.72" evidence="2"/>
<evidence type="ECO:0000256" key="7">
    <source>
        <dbReference type="ARBA" id="ARBA00023125"/>
    </source>
</evidence>
<feature type="compositionally biased region" description="Basic and acidic residues" evidence="9">
    <location>
        <begin position="759"/>
        <end position="774"/>
    </location>
</feature>
<dbReference type="GO" id="GO:0032259">
    <property type="term" value="P:methylation"/>
    <property type="evidence" value="ECO:0007669"/>
    <property type="project" value="UniProtKB-KW"/>
</dbReference>
<comment type="similarity">
    <text evidence="1">Belongs to the type-I restriction system S methylase family.</text>
</comment>
<dbReference type="PANTHER" id="PTHR42933:SF3">
    <property type="entry name" value="TYPE I RESTRICTION ENZYME MJAVIII METHYLASE SUBUNIT"/>
    <property type="match status" value="1"/>
</dbReference>
<organism evidence="12">
    <name type="scientific">viral metagenome</name>
    <dbReference type="NCBI Taxonomy" id="1070528"/>
    <lineage>
        <taxon>unclassified sequences</taxon>
        <taxon>metagenomes</taxon>
        <taxon>organismal metagenomes</taxon>
    </lineage>
</organism>
<evidence type="ECO:0000256" key="2">
    <source>
        <dbReference type="ARBA" id="ARBA00011900"/>
    </source>
</evidence>
<comment type="catalytic activity">
    <reaction evidence="8">
        <text>a 2'-deoxyadenosine in DNA + S-adenosyl-L-methionine = an N(6)-methyl-2'-deoxyadenosine in DNA + S-adenosyl-L-homocysteine + H(+)</text>
        <dbReference type="Rhea" id="RHEA:15197"/>
        <dbReference type="Rhea" id="RHEA-COMP:12418"/>
        <dbReference type="Rhea" id="RHEA-COMP:12419"/>
        <dbReference type="ChEBI" id="CHEBI:15378"/>
        <dbReference type="ChEBI" id="CHEBI:57856"/>
        <dbReference type="ChEBI" id="CHEBI:59789"/>
        <dbReference type="ChEBI" id="CHEBI:90615"/>
        <dbReference type="ChEBI" id="CHEBI:90616"/>
        <dbReference type="EC" id="2.1.1.72"/>
    </reaction>
</comment>
<sequence>MESVINSIRDILRKDGITGMDSINHCILFLMNRILNEDLCNKFGIDKKFAFENIMKDKKNEIGDQDLKSRIFEKGSVNCFTGIMVNKFGFKNIKFKLESPQNLKLIYKQLEKLDTKKLESKYDLIGTIYELHLKSGTSNSLRDLGQYYTHRLVINYMIKLCDPSMKNGIIEKIVDPTMGTGGFLTMAIKYLNNKYKNKIDWNINKDNIFGFDIDDNVKNMAILNIFIEIGNLCDNTLCKQDTLHCDMKFNGGKFDNTILEKADIILANEPMGIKSLKYADFCERIKSLKINGTKAEPAFLQLFMSALNDNGRCAVIIPDGVLFNEANQYKNTRKYLIENFNLKKVIALNGDFFLNTGIKTSILFFAKEKNKTKEVDFCEIKLENGEIKENSIIKVTHDKIKNENYSLFVNKYNVKEPEKIGKFEYKKIGDICEFQKKSKRLASYGNDVGKYNFYTSSDKIKKCDEADYKDESIIIGTGGNANIKIDKMFCCSADNLIMTINNKIILIKYLYYYLLVNINILENGFAGSTIKHISKDYIENIKIPIPCNTVQKLIVEQLDVLNENIKSSKQIIDEYRKIIKSYIDCQIINEKTCLIKDKVEFIKTGKNQPKDKKTGKKYPYYGTSGITGYTDEYLFDGEYILTPRNGTIGQVFNVKGKIFPSDHVFVIKVNKEENIKYIYYYILYSVDLDSKKHGSTIPNITKKDIEDSVIKMPSKEKQKEIVEYCDNLTNLINKIEQQMTDNKNLMKKIVDSYLSQKNDNQKMKKAESEKKTYESDCESEDEKPKKKKVESDSESEDDKPKKKKVESENESEDDKPKKKKVESENESEDDKPKKKKVVKKVVKNNN</sequence>
<dbReference type="EMBL" id="MN739776">
    <property type="protein sequence ID" value="QHT25959.1"/>
    <property type="molecule type" value="Genomic_DNA"/>
</dbReference>
<dbReference type="Gene3D" id="1.20.1260.30">
    <property type="match status" value="1"/>
</dbReference>
<feature type="domain" description="Type I restriction modification DNA specificity" evidence="10">
    <location>
        <begin position="596"/>
        <end position="738"/>
    </location>
</feature>
<dbReference type="SUPFAM" id="SSF53335">
    <property type="entry name" value="S-adenosyl-L-methionine-dependent methyltransferases"/>
    <property type="match status" value="1"/>
</dbReference>
<evidence type="ECO:0000259" key="11">
    <source>
        <dbReference type="Pfam" id="PF02384"/>
    </source>
</evidence>
<dbReference type="GO" id="GO:0008170">
    <property type="term" value="F:N-methyltransferase activity"/>
    <property type="evidence" value="ECO:0007669"/>
    <property type="project" value="InterPro"/>
</dbReference>
<feature type="domain" description="DNA methylase adenine-specific" evidence="11">
    <location>
        <begin position="121"/>
        <end position="415"/>
    </location>
</feature>
<dbReference type="InterPro" id="IPR038333">
    <property type="entry name" value="T1MK-like_N_sf"/>
</dbReference>
<keyword evidence="4" id="KW-0808">Transferase</keyword>
<evidence type="ECO:0000256" key="6">
    <source>
        <dbReference type="ARBA" id="ARBA00022747"/>
    </source>
</evidence>
<dbReference type="GO" id="GO:0003677">
    <property type="term" value="F:DNA binding"/>
    <property type="evidence" value="ECO:0007669"/>
    <property type="project" value="UniProtKB-KW"/>
</dbReference>
<feature type="domain" description="Type I restriction modification DNA specificity" evidence="10">
    <location>
        <begin position="422"/>
        <end position="574"/>
    </location>
</feature>
<evidence type="ECO:0000256" key="8">
    <source>
        <dbReference type="ARBA" id="ARBA00047942"/>
    </source>
</evidence>
<dbReference type="Pfam" id="PF02384">
    <property type="entry name" value="N6_Mtase"/>
    <property type="match status" value="1"/>
</dbReference>
<dbReference type="InterPro" id="IPR029063">
    <property type="entry name" value="SAM-dependent_MTases_sf"/>
</dbReference>
<protein>
    <recommendedName>
        <fullName evidence="2">site-specific DNA-methyltransferase (adenine-specific)</fullName>
        <ecNumber evidence="2">2.1.1.72</ecNumber>
    </recommendedName>
</protein>
<dbReference type="GO" id="GO:0009007">
    <property type="term" value="F:site-specific DNA-methyltransferase (adenine-specific) activity"/>
    <property type="evidence" value="ECO:0007669"/>
    <property type="project" value="UniProtKB-EC"/>
</dbReference>
<keyword evidence="6" id="KW-0680">Restriction system</keyword>
<dbReference type="SUPFAM" id="SSF116734">
    <property type="entry name" value="DNA methylase specificity domain"/>
    <property type="match status" value="2"/>
</dbReference>
<evidence type="ECO:0000313" key="12">
    <source>
        <dbReference type="EMBL" id="QHT25959.1"/>
    </source>
</evidence>
<reference evidence="12" key="1">
    <citation type="journal article" date="2020" name="Nature">
        <title>Giant virus diversity and host interactions through global metagenomics.</title>
        <authorList>
            <person name="Schulz F."/>
            <person name="Roux S."/>
            <person name="Paez-Espino D."/>
            <person name="Jungbluth S."/>
            <person name="Walsh D.A."/>
            <person name="Denef V.J."/>
            <person name="McMahon K.D."/>
            <person name="Konstantinidis K.T."/>
            <person name="Eloe-Fadrosh E.A."/>
            <person name="Kyrpides N.C."/>
            <person name="Woyke T."/>
        </authorList>
    </citation>
    <scope>NUCLEOTIDE SEQUENCE</scope>
    <source>
        <strain evidence="12">GVMAG-M-3300023179-27</strain>
    </source>
</reference>
<dbReference type="InterPro" id="IPR044946">
    <property type="entry name" value="Restrct_endonuc_typeI_TRD_sf"/>
</dbReference>